<evidence type="ECO:0000256" key="1">
    <source>
        <dbReference type="SAM" id="Phobius"/>
    </source>
</evidence>
<accession>A0AAE3D391</accession>
<reference evidence="2" key="1">
    <citation type="submission" date="2021-08" db="EMBL/GenBank/DDBJ databases">
        <title>Hoeflea bacterium WL0058 sp. nov., isolated from the sediment.</title>
        <authorList>
            <person name="Wang L."/>
            <person name="Zhang D."/>
        </authorList>
    </citation>
    <scope>NUCLEOTIDE SEQUENCE</scope>
    <source>
        <strain evidence="2">WL0058</strain>
    </source>
</reference>
<evidence type="ECO:0000313" key="2">
    <source>
        <dbReference type="EMBL" id="MBW8639952.1"/>
    </source>
</evidence>
<keyword evidence="3" id="KW-1185">Reference proteome</keyword>
<proteinExistence type="predicted"/>
<keyword evidence="1" id="KW-0472">Membrane</keyword>
<keyword evidence="1" id="KW-0812">Transmembrane</keyword>
<gene>
    <name evidence="2" type="ORF">K1W69_22345</name>
</gene>
<dbReference type="EMBL" id="JAICBX010000005">
    <property type="protein sequence ID" value="MBW8639952.1"/>
    <property type="molecule type" value="Genomic_DNA"/>
</dbReference>
<feature type="transmembrane region" description="Helical" evidence="1">
    <location>
        <begin position="12"/>
        <end position="31"/>
    </location>
</feature>
<organism evidence="2 3">
    <name type="scientific">Flavimaribacter sediminis</name>
    <dbReference type="NCBI Taxonomy" id="2865987"/>
    <lineage>
        <taxon>Bacteria</taxon>
        <taxon>Pseudomonadati</taxon>
        <taxon>Pseudomonadota</taxon>
        <taxon>Alphaproteobacteria</taxon>
        <taxon>Hyphomicrobiales</taxon>
        <taxon>Rhizobiaceae</taxon>
        <taxon>Flavimaribacter</taxon>
    </lineage>
</organism>
<sequence length="130" mass="13686">MTAQFAKRDIKLPAMLIAVASIVFLLAWPMLPRTVLVTNNGEVADLSAYVLPDGSLPFLCAATGGDDPAGGYRAHCPLCTLSKILGPPSREPAILRVARFAPVAPPLYIEPQISTRVVPGLGSRAPPSIV</sequence>
<name>A0AAE3D391_9HYPH</name>
<keyword evidence="1" id="KW-1133">Transmembrane helix</keyword>
<dbReference type="RefSeq" id="WP_220230684.1">
    <property type="nucleotide sequence ID" value="NZ_JAICBX010000005.1"/>
</dbReference>
<comment type="caution">
    <text evidence="2">The sequence shown here is derived from an EMBL/GenBank/DDBJ whole genome shotgun (WGS) entry which is preliminary data.</text>
</comment>
<evidence type="ECO:0000313" key="3">
    <source>
        <dbReference type="Proteomes" id="UP001196509"/>
    </source>
</evidence>
<dbReference type="Proteomes" id="UP001196509">
    <property type="component" value="Unassembled WGS sequence"/>
</dbReference>
<evidence type="ECO:0008006" key="4">
    <source>
        <dbReference type="Google" id="ProtNLM"/>
    </source>
</evidence>
<dbReference type="AlphaFoldDB" id="A0AAE3D391"/>
<protein>
    <recommendedName>
        <fullName evidence="4">DUF2946 domain-containing protein</fullName>
    </recommendedName>
</protein>